<evidence type="ECO:0000313" key="2">
    <source>
        <dbReference type="EMBL" id="GHH84651.1"/>
    </source>
</evidence>
<dbReference type="InterPro" id="IPR025843">
    <property type="entry name" value="Actino_peptide"/>
</dbReference>
<dbReference type="InterPro" id="IPR026496">
    <property type="entry name" value="GRASP_targ"/>
</dbReference>
<organism evidence="2 3">
    <name type="scientific">Streptomyces capitiformicae</name>
    <dbReference type="NCBI Taxonomy" id="2014920"/>
    <lineage>
        <taxon>Bacteria</taxon>
        <taxon>Bacillati</taxon>
        <taxon>Actinomycetota</taxon>
        <taxon>Actinomycetes</taxon>
        <taxon>Kitasatosporales</taxon>
        <taxon>Streptomycetaceae</taxon>
        <taxon>Streptomyces</taxon>
    </lineage>
</organism>
<evidence type="ECO:0000313" key="3">
    <source>
        <dbReference type="Proteomes" id="UP000603227"/>
    </source>
</evidence>
<feature type="compositionally biased region" description="Gly residues" evidence="1">
    <location>
        <begin position="100"/>
        <end position="110"/>
    </location>
</feature>
<reference evidence="2" key="1">
    <citation type="journal article" date="2014" name="Int. J. Syst. Evol. Microbiol.">
        <title>Complete genome sequence of Corynebacterium casei LMG S-19264T (=DSM 44701T), isolated from a smear-ripened cheese.</title>
        <authorList>
            <consortium name="US DOE Joint Genome Institute (JGI-PGF)"/>
            <person name="Walter F."/>
            <person name="Albersmeier A."/>
            <person name="Kalinowski J."/>
            <person name="Ruckert C."/>
        </authorList>
    </citation>
    <scope>NUCLEOTIDE SEQUENCE</scope>
    <source>
        <strain evidence="2">CGMCC 4.7403</strain>
    </source>
</reference>
<accession>A0A919GHR4</accession>
<evidence type="ECO:0008006" key="4">
    <source>
        <dbReference type="Google" id="ProtNLM"/>
    </source>
</evidence>
<dbReference type="Pfam" id="PF14408">
    <property type="entry name" value="Actino_peptide"/>
    <property type="match status" value="1"/>
</dbReference>
<sequence length="118" mass="12127">MHECPACEPPTKEAPMFAHSDRLPSGTPLPNGISTPTPWGLRRMAPYPAFAPSYARVELEPVTQTGRYFDAAGQVMEMPGHGTSTGTNPATNTGNPSDGAGPGGGGGGDQDTGNDSDQ</sequence>
<proteinExistence type="predicted"/>
<dbReference type="EMBL" id="BNAT01000004">
    <property type="protein sequence ID" value="GHH84651.1"/>
    <property type="molecule type" value="Genomic_DNA"/>
</dbReference>
<dbReference type="AlphaFoldDB" id="A0A919GHR4"/>
<dbReference type="Proteomes" id="UP000603227">
    <property type="component" value="Unassembled WGS sequence"/>
</dbReference>
<feature type="compositionally biased region" description="Low complexity" evidence="1">
    <location>
        <begin position="82"/>
        <end position="99"/>
    </location>
</feature>
<gene>
    <name evidence="2" type="ORF">GCM10017771_14350</name>
</gene>
<comment type="caution">
    <text evidence="2">The sequence shown here is derived from an EMBL/GenBank/DDBJ whole genome shotgun (WGS) entry which is preliminary data.</text>
</comment>
<keyword evidence="3" id="KW-1185">Reference proteome</keyword>
<evidence type="ECO:0000256" key="1">
    <source>
        <dbReference type="SAM" id="MobiDB-lite"/>
    </source>
</evidence>
<dbReference type="NCBIfam" id="TIGR04186">
    <property type="entry name" value="GRASP_targ"/>
    <property type="match status" value="1"/>
</dbReference>
<protein>
    <recommendedName>
        <fullName evidence="4">ATP-grasp-modified RiPP</fullName>
    </recommendedName>
</protein>
<feature type="region of interest" description="Disordered" evidence="1">
    <location>
        <begin position="76"/>
        <end position="118"/>
    </location>
</feature>
<reference evidence="2" key="2">
    <citation type="submission" date="2020-09" db="EMBL/GenBank/DDBJ databases">
        <authorList>
            <person name="Sun Q."/>
            <person name="Zhou Y."/>
        </authorList>
    </citation>
    <scope>NUCLEOTIDE SEQUENCE</scope>
    <source>
        <strain evidence="2">CGMCC 4.7403</strain>
    </source>
</reference>
<feature type="region of interest" description="Disordered" evidence="1">
    <location>
        <begin position="1"/>
        <end position="37"/>
    </location>
</feature>
<name>A0A919GHR4_9ACTN</name>